<dbReference type="GO" id="GO:0005829">
    <property type="term" value="C:cytosol"/>
    <property type="evidence" value="ECO:0007669"/>
    <property type="project" value="TreeGrafter"/>
</dbReference>
<dbReference type="SUPFAM" id="SSF56300">
    <property type="entry name" value="Metallo-dependent phosphatases"/>
    <property type="match status" value="1"/>
</dbReference>
<feature type="chain" id="PRO_5025370304" evidence="1">
    <location>
        <begin position="17"/>
        <end position="617"/>
    </location>
</feature>
<dbReference type="Pfam" id="PF21953">
    <property type="entry name" value="NadN_nucleosid_C"/>
    <property type="match status" value="1"/>
</dbReference>
<accession>A0A6A5R092</accession>
<dbReference type="OrthoDB" id="7722975at2759"/>
<protein>
    <submittedName>
        <fullName evidence="4">Metallo-dependent phosphatase-like protein</fullName>
    </submittedName>
</protein>
<dbReference type="PANTHER" id="PTHR11575">
    <property type="entry name" value="5'-NUCLEOTIDASE-RELATED"/>
    <property type="match status" value="1"/>
</dbReference>
<feature type="domain" description="Calcineurin-like phosphoesterase" evidence="2">
    <location>
        <begin position="38"/>
        <end position="262"/>
    </location>
</feature>
<dbReference type="FunFam" id="3.90.780.10:FF:000008">
    <property type="entry name" value="Ser/Thr protein phosphatase family"/>
    <property type="match status" value="1"/>
</dbReference>
<dbReference type="EMBL" id="ML979132">
    <property type="protein sequence ID" value="KAF1921092.1"/>
    <property type="molecule type" value="Genomic_DNA"/>
</dbReference>
<dbReference type="GO" id="GO:0016787">
    <property type="term" value="F:hydrolase activity"/>
    <property type="evidence" value="ECO:0007669"/>
    <property type="project" value="InterPro"/>
</dbReference>
<evidence type="ECO:0000313" key="4">
    <source>
        <dbReference type="EMBL" id="KAF1921092.1"/>
    </source>
</evidence>
<dbReference type="Proteomes" id="UP000800096">
    <property type="component" value="Unassembled WGS sequence"/>
</dbReference>
<evidence type="ECO:0000313" key="5">
    <source>
        <dbReference type="Proteomes" id="UP000800096"/>
    </source>
</evidence>
<sequence>MLRSIFLLIILKGASCVQPEAPSPVAAPLRELPWAQLNFLHTTDVHGWWGGHLQEASYSADWGDYVSFARHLRDKADADGSDLLVVDTGDRVEGNAIYDSSKPRGKFTYEIAKEQHIDLISSGNHELYKAETAEGEYLHTVPDFKGSYLASNLDIYSPKTGKLEPLAPRYKKFTTKNQGIRILAFGFIFDFTGNANNTVVQKVEDTVKEEWFIDAIKDKEIDLIVVFGHVDIRSAEYALLFKTLRSVQWDTPIQFFGGHSHIRDYKIFDGNSVALESGRYMETLGFMSIDGLSTGATKNHGPVAKKAEITFARRYIDNNVYSMHHHSGKDIESFPTEHGLNVSKAIGEARKSLDLTHRYGCAPRDFWVSRRPYPHHESIFTLIEKKMLPQTMSKFNRLHSGGGALVVTNTGAIRFDIFKGAFTKDTKFLVSPFTSGFRYIPDVSYKAARQIIKLLNNEGPIALEMMNQNTILYPPEVHAARYRPHLLSSPETAYAGQAQWQQVLKGDGPETFPGYTTKDDAGTDGDDTIHSQIEFYSVPNCIQSTIGFETEDDRLPETVDLIYNEFIQKWILLALEYTGQKYTSDDTKSWGGGKSFTDIMTDWVEEHWGTKEEKCPT</sequence>
<dbReference type="GO" id="GO:0009166">
    <property type="term" value="P:nucleotide catabolic process"/>
    <property type="evidence" value="ECO:0007669"/>
    <property type="project" value="InterPro"/>
</dbReference>
<dbReference type="InterPro" id="IPR029052">
    <property type="entry name" value="Metallo-depent_PP-like"/>
</dbReference>
<reference evidence="4" key="1">
    <citation type="journal article" date="2020" name="Stud. Mycol.">
        <title>101 Dothideomycetes genomes: a test case for predicting lifestyles and emergence of pathogens.</title>
        <authorList>
            <person name="Haridas S."/>
            <person name="Albert R."/>
            <person name="Binder M."/>
            <person name="Bloem J."/>
            <person name="Labutti K."/>
            <person name="Salamov A."/>
            <person name="Andreopoulos B."/>
            <person name="Baker S."/>
            <person name="Barry K."/>
            <person name="Bills G."/>
            <person name="Bluhm B."/>
            <person name="Cannon C."/>
            <person name="Castanera R."/>
            <person name="Culley D."/>
            <person name="Daum C."/>
            <person name="Ezra D."/>
            <person name="Gonzalez J."/>
            <person name="Henrissat B."/>
            <person name="Kuo A."/>
            <person name="Liang C."/>
            <person name="Lipzen A."/>
            <person name="Lutzoni F."/>
            <person name="Magnuson J."/>
            <person name="Mondo S."/>
            <person name="Nolan M."/>
            <person name="Ohm R."/>
            <person name="Pangilinan J."/>
            <person name="Park H.-J."/>
            <person name="Ramirez L."/>
            <person name="Alfaro M."/>
            <person name="Sun H."/>
            <person name="Tritt A."/>
            <person name="Yoshinaga Y."/>
            <person name="Zwiers L.-H."/>
            <person name="Turgeon B."/>
            <person name="Goodwin S."/>
            <person name="Spatafora J."/>
            <person name="Crous P."/>
            <person name="Grigoriev I."/>
        </authorList>
    </citation>
    <scope>NUCLEOTIDE SEQUENCE</scope>
    <source>
        <strain evidence="4">HMLAC05119</strain>
    </source>
</reference>
<dbReference type="InterPro" id="IPR036907">
    <property type="entry name" value="5'-Nucleotdase_C_sf"/>
</dbReference>
<evidence type="ECO:0000256" key="1">
    <source>
        <dbReference type="SAM" id="SignalP"/>
    </source>
</evidence>
<dbReference type="FunFam" id="3.60.21.10:FF:000043">
    <property type="entry name" value="Ser/Thr protein phosphatase family"/>
    <property type="match status" value="1"/>
</dbReference>
<dbReference type="Gene3D" id="3.60.21.10">
    <property type="match status" value="1"/>
</dbReference>
<keyword evidence="5" id="KW-1185">Reference proteome</keyword>
<feature type="domain" description="Putative 5'-nucleotidase C-terminal" evidence="3">
    <location>
        <begin position="365"/>
        <end position="572"/>
    </location>
</feature>
<dbReference type="AlphaFoldDB" id="A0A6A5R092"/>
<dbReference type="SUPFAM" id="SSF55816">
    <property type="entry name" value="5'-nucleotidase (syn. UDP-sugar hydrolase), C-terminal domain"/>
    <property type="match status" value="1"/>
</dbReference>
<dbReference type="Gene3D" id="3.90.780.10">
    <property type="entry name" value="5'-Nucleotidase, C-terminal domain"/>
    <property type="match status" value="2"/>
</dbReference>
<organism evidence="4 5">
    <name type="scientific">Ampelomyces quisqualis</name>
    <name type="common">Powdery mildew agent</name>
    <dbReference type="NCBI Taxonomy" id="50730"/>
    <lineage>
        <taxon>Eukaryota</taxon>
        <taxon>Fungi</taxon>
        <taxon>Dikarya</taxon>
        <taxon>Ascomycota</taxon>
        <taxon>Pezizomycotina</taxon>
        <taxon>Dothideomycetes</taxon>
        <taxon>Pleosporomycetidae</taxon>
        <taxon>Pleosporales</taxon>
        <taxon>Pleosporineae</taxon>
        <taxon>Phaeosphaeriaceae</taxon>
        <taxon>Ampelomyces</taxon>
    </lineage>
</organism>
<feature type="signal peptide" evidence="1">
    <location>
        <begin position="1"/>
        <end position="16"/>
    </location>
</feature>
<keyword evidence="1" id="KW-0732">Signal</keyword>
<gene>
    <name evidence="4" type="ORF">BDU57DRAFT_509700</name>
</gene>
<dbReference type="PIRSF" id="PIRSF017316">
    <property type="entry name" value="Pesterase_C1039"/>
    <property type="match status" value="1"/>
</dbReference>
<name>A0A6A5R092_AMPQU</name>
<proteinExistence type="predicted"/>
<dbReference type="CDD" id="cd07407">
    <property type="entry name" value="MPP_YHR202W_N"/>
    <property type="match status" value="1"/>
</dbReference>
<dbReference type="FunFam" id="3.90.780.10:FF:000009">
    <property type="entry name" value="Ser/Thr protein phosphatase family"/>
    <property type="match status" value="1"/>
</dbReference>
<evidence type="ECO:0000259" key="2">
    <source>
        <dbReference type="Pfam" id="PF00149"/>
    </source>
</evidence>
<dbReference type="PANTHER" id="PTHR11575:SF43">
    <property type="entry name" value="SER_THR PROTEIN PHOSPHATASE FAMILY (AFU_ORTHOLOGUE AFUA_3G04160)"/>
    <property type="match status" value="1"/>
</dbReference>
<dbReference type="InterPro" id="IPR053828">
    <property type="entry name" value="Nucleosidase_C"/>
</dbReference>
<dbReference type="InterPro" id="IPR014485">
    <property type="entry name" value="Pesterase_C1039"/>
</dbReference>
<dbReference type="InterPro" id="IPR041823">
    <property type="entry name" value="YHR202W_N"/>
</dbReference>
<dbReference type="InterPro" id="IPR004843">
    <property type="entry name" value="Calcineurin-like_PHP"/>
</dbReference>
<dbReference type="GO" id="GO:0005576">
    <property type="term" value="C:extracellular region"/>
    <property type="evidence" value="ECO:0007669"/>
    <property type="project" value="UniProtKB-ARBA"/>
</dbReference>
<dbReference type="InterPro" id="IPR006179">
    <property type="entry name" value="5_nucleotidase/apyrase"/>
</dbReference>
<dbReference type="Pfam" id="PF00149">
    <property type="entry name" value="Metallophos"/>
    <property type="match status" value="1"/>
</dbReference>
<evidence type="ECO:0000259" key="3">
    <source>
        <dbReference type="Pfam" id="PF21953"/>
    </source>
</evidence>